<dbReference type="Proteomes" id="UP000014978">
    <property type="component" value="Unassembled WGS sequence"/>
</dbReference>
<proteinExistence type="predicted"/>
<feature type="non-terminal residue" evidence="1">
    <location>
        <position position="1"/>
    </location>
</feature>
<dbReference type="AlphaFoldDB" id="S7W553"/>
<gene>
    <name evidence="1" type="ORF">SLOPH_593</name>
</gene>
<name>S7W553_SPRLO</name>
<dbReference type="EMBL" id="ATCN01001153">
    <property type="protein sequence ID" value="EPR77905.1"/>
    <property type="molecule type" value="Genomic_DNA"/>
</dbReference>
<accession>S7W553</accession>
<dbReference type="HOGENOM" id="CLU_881563_0_0_1"/>
<organism evidence="1 2">
    <name type="scientific">Spraguea lophii (strain 42_110)</name>
    <name type="common">Microsporidian parasite</name>
    <dbReference type="NCBI Taxonomy" id="1358809"/>
    <lineage>
        <taxon>Eukaryota</taxon>
        <taxon>Fungi</taxon>
        <taxon>Fungi incertae sedis</taxon>
        <taxon>Microsporidia</taxon>
        <taxon>Spragueidae</taxon>
        <taxon>Spraguea</taxon>
    </lineage>
</organism>
<feature type="non-terminal residue" evidence="1">
    <location>
        <position position="316"/>
    </location>
</feature>
<evidence type="ECO:0000313" key="2">
    <source>
        <dbReference type="Proteomes" id="UP000014978"/>
    </source>
</evidence>
<dbReference type="InParanoid" id="S7W553"/>
<sequence>DIEDIKNINGNMYNSLLLNNKYLIENNLLYEITLKNKYNGILNVNIKDIIIIDGIYVIQSIDNDIYFCYKDNNDKCNSDNNGNKYNKCNSDNNGNDHTDPKQNINNITLIEIYSIIGCITEITDIKKYKDNIFICNNGELKCYNNDYDNRNSLVDYNDYNINNNDYENNKNSLITDNDYENRSIIKNKILDNKDIIEYITVVKEDEIIMEIEVGDYGMLVVSKNKIFILDINDLNDPRNKNINNIIYKNVINFTKDNIVTGSYIFIDNYYLITIGTDDGILYLYKNIENIYTSKIHNRGITNVNIFSINDVKDNIN</sequence>
<keyword evidence="2" id="KW-1185">Reference proteome</keyword>
<reference evidence="2" key="1">
    <citation type="journal article" date="2013" name="PLoS Genet.">
        <title>The genome of Spraguea lophii and the basis of host-microsporidian interactions.</title>
        <authorList>
            <person name="Campbell S.E."/>
            <person name="Williams T.A."/>
            <person name="Yousuf A."/>
            <person name="Soanes D.M."/>
            <person name="Paszkiewicz K.H."/>
            <person name="Williams B.A.P."/>
        </authorList>
    </citation>
    <scope>NUCLEOTIDE SEQUENCE [LARGE SCALE GENOMIC DNA]</scope>
    <source>
        <strain evidence="2">42_110</strain>
    </source>
</reference>
<dbReference type="VEuPathDB" id="MicrosporidiaDB:SLOPH_593"/>
<evidence type="ECO:0000313" key="1">
    <source>
        <dbReference type="EMBL" id="EPR77905.1"/>
    </source>
</evidence>
<protein>
    <submittedName>
        <fullName evidence="1">Uncharacterized protein</fullName>
    </submittedName>
</protein>
<comment type="caution">
    <text evidence="1">The sequence shown here is derived from an EMBL/GenBank/DDBJ whole genome shotgun (WGS) entry which is preliminary data.</text>
</comment>